<comment type="caution">
    <text evidence="2">The sequence shown here is derived from an EMBL/GenBank/DDBJ whole genome shotgun (WGS) entry which is preliminary data.</text>
</comment>
<feature type="region of interest" description="Disordered" evidence="1">
    <location>
        <begin position="35"/>
        <end position="115"/>
    </location>
</feature>
<evidence type="ECO:0000313" key="2">
    <source>
        <dbReference type="EMBL" id="CAK5264641.1"/>
    </source>
</evidence>
<evidence type="ECO:0000256" key="1">
    <source>
        <dbReference type="SAM" id="MobiDB-lite"/>
    </source>
</evidence>
<sequence>MCFRKSRKLLQTFKLWSAGSFCGLLFPVLGCAIPLTGSEDGRNRGRVSPSNGTSSESENDGGLGVASSKGAGWSKTENMAATDVGDERAEESQDDVPVLPGEDLTVGAACAPTGP</sequence>
<proteinExistence type="predicted"/>
<reference evidence="2" key="1">
    <citation type="submission" date="2023-11" db="EMBL/GenBank/DDBJ databases">
        <authorList>
            <person name="De Vega J J."/>
            <person name="De Vega J J."/>
        </authorList>
    </citation>
    <scope>NUCLEOTIDE SEQUENCE</scope>
</reference>
<dbReference type="AlphaFoldDB" id="A0AAD2JW82"/>
<dbReference type="Proteomes" id="UP001295794">
    <property type="component" value="Unassembled WGS sequence"/>
</dbReference>
<dbReference type="EMBL" id="CAVNYO010000065">
    <property type="protein sequence ID" value="CAK5264641.1"/>
    <property type="molecule type" value="Genomic_DNA"/>
</dbReference>
<protein>
    <submittedName>
        <fullName evidence="2">Uncharacterized protein</fullName>
    </submittedName>
</protein>
<name>A0AAD2JW82_9AGAR</name>
<organism evidence="2 3">
    <name type="scientific">Mycena citricolor</name>
    <dbReference type="NCBI Taxonomy" id="2018698"/>
    <lineage>
        <taxon>Eukaryota</taxon>
        <taxon>Fungi</taxon>
        <taxon>Dikarya</taxon>
        <taxon>Basidiomycota</taxon>
        <taxon>Agaricomycotina</taxon>
        <taxon>Agaricomycetes</taxon>
        <taxon>Agaricomycetidae</taxon>
        <taxon>Agaricales</taxon>
        <taxon>Marasmiineae</taxon>
        <taxon>Mycenaceae</taxon>
        <taxon>Mycena</taxon>
    </lineage>
</organism>
<evidence type="ECO:0000313" key="3">
    <source>
        <dbReference type="Proteomes" id="UP001295794"/>
    </source>
</evidence>
<gene>
    <name evidence="2" type="ORF">MYCIT1_LOCUS4973</name>
</gene>
<keyword evidence="3" id="KW-1185">Reference proteome</keyword>
<accession>A0AAD2JW82</accession>